<reference evidence="1 2" key="1">
    <citation type="journal article" date="2020" name="Phytopathology">
        <title>Genome Sequence Resources of Colletotrichum truncatum, C. plurivorum, C. musicola, and C. sojae: Four Species Pathogenic to Soybean (Glycine max).</title>
        <authorList>
            <person name="Rogerio F."/>
            <person name="Boufleur T.R."/>
            <person name="Ciampi-Guillardi M."/>
            <person name="Sukno S.A."/>
            <person name="Thon M.R."/>
            <person name="Massola Junior N.S."/>
            <person name="Baroncelli R."/>
        </authorList>
    </citation>
    <scope>NUCLEOTIDE SEQUENCE [LARGE SCALE GENOMIC DNA]</scope>
    <source>
        <strain evidence="1 2">CMES1059</strain>
    </source>
</reference>
<evidence type="ECO:0000313" key="2">
    <source>
        <dbReference type="Proteomes" id="UP000805649"/>
    </source>
</evidence>
<gene>
    <name evidence="1" type="ORF">CTRU02_206704</name>
</gene>
<organism evidence="1 2">
    <name type="scientific">Colletotrichum truncatum</name>
    <name type="common">Anthracnose fungus</name>
    <name type="synonym">Colletotrichum capsici</name>
    <dbReference type="NCBI Taxonomy" id="5467"/>
    <lineage>
        <taxon>Eukaryota</taxon>
        <taxon>Fungi</taxon>
        <taxon>Dikarya</taxon>
        <taxon>Ascomycota</taxon>
        <taxon>Pezizomycotina</taxon>
        <taxon>Sordariomycetes</taxon>
        <taxon>Hypocreomycetidae</taxon>
        <taxon>Glomerellales</taxon>
        <taxon>Glomerellaceae</taxon>
        <taxon>Colletotrichum</taxon>
        <taxon>Colletotrichum truncatum species complex</taxon>
    </lineage>
</organism>
<sequence>MVAFPIHARHSQNSAGELESEANQLLPAPQRRHRVRVQGRLAVVRSVSTVNLRPSPSALTSPSGTSRSRTTAPTGPRFESGVAGSTVPPVRRRSLDDLGNEREQEFDVNETVVRDCQLRGYGIGGAGNIRRPTEAYGSRKANVSSSAFTKFSSSNPSTTPSGPDKTLWRLRDFLKRTRNYKDKGTRPDSTHVTFVSCPASQAQLQLEDNKRSI</sequence>
<comment type="caution">
    <text evidence="1">The sequence shown here is derived from an EMBL/GenBank/DDBJ whole genome shotgun (WGS) entry which is preliminary data.</text>
</comment>
<keyword evidence="2" id="KW-1185">Reference proteome</keyword>
<proteinExistence type="predicted"/>
<evidence type="ECO:0000313" key="1">
    <source>
        <dbReference type="EMBL" id="KAL0940094.1"/>
    </source>
</evidence>
<dbReference type="EMBL" id="VUJX02000003">
    <property type="protein sequence ID" value="KAL0940094.1"/>
    <property type="molecule type" value="Genomic_DNA"/>
</dbReference>
<dbReference type="Proteomes" id="UP000805649">
    <property type="component" value="Unassembled WGS sequence"/>
</dbReference>
<name>A0ACC3Z7P0_COLTU</name>
<protein>
    <submittedName>
        <fullName evidence="1">Uncharacterized protein</fullName>
    </submittedName>
</protein>
<accession>A0ACC3Z7P0</accession>